<evidence type="ECO:0000313" key="1">
    <source>
        <dbReference type="EMBL" id="KKN10866.1"/>
    </source>
</evidence>
<comment type="caution">
    <text evidence="1">The sequence shown here is derived from an EMBL/GenBank/DDBJ whole genome shotgun (WGS) entry which is preliminary data.</text>
</comment>
<dbReference type="AlphaFoldDB" id="A0A0F9QCD3"/>
<reference evidence="1" key="1">
    <citation type="journal article" date="2015" name="Nature">
        <title>Complex archaea that bridge the gap between prokaryotes and eukaryotes.</title>
        <authorList>
            <person name="Spang A."/>
            <person name="Saw J.H."/>
            <person name="Jorgensen S.L."/>
            <person name="Zaremba-Niedzwiedzka K."/>
            <person name="Martijn J."/>
            <person name="Lind A.E."/>
            <person name="van Eijk R."/>
            <person name="Schleper C."/>
            <person name="Guy L."/>
            <person name="Ettema T.J."/>
        </authorList>
    </citation>
    <scope>NUCLEOTIDE SEQUENCE</scope>
</reference>
<gene>
    <name evidence="1" type="ORF">LCGC14_1032420</name>
</gene>
<name>A0A0F9QCD3_9ZZZZ</name>
<proteinExistence type="predicted"/>
<dbReference type="EMBL" id="LAZR01004197">
    <property type="protein sequence ID" value="KKN10866.1"/>
    <property type="molecule type" value="Genomic_DNA"/>
</dbReference>
<protein>
    <submittedName>
        <fullName evidence="1">Uncharacterized protein</fullName>
    </submittedName>
</protein>
<organism evidence="1">
    <name type="scientific">marine sediment metagenome</name>
    <dbReference type="NCBI Taxonomy" id="412755"/>
    <lineage>
        <taxon>unclassified sequences</taxon>
        <taxon>metagenomes</taxon>
        <taxon>ecological metagenomes</taxon>
    </lineage>
</organism>
<sequence>MKEVKKKLSFDFKGYDDKIGIHAKDLINSYYVENGCVMTLGEGLYWLTDEYKEKLNKILEVFFKTALFTSKT</sequence>
<accession>A0A0F9QCD3</accession>